<dbReference type="Gene3D" id="3.30.230.10">
    <property type="match status" value="1"/>
</dbReference>
<dbReference type="EMBL" id="CH473976">
    <property type="protein sequence ID" value="EDM00870.1"/>
    <property type="molecule type" value="Genomic_DNA"/>
</dbReference>
<dbReference type="Proteomes" id="UP000234681">
    <property type="component" value="Chromosome 2"/>
</dbReference>
<dbReference type="SUPFAM" id="SSF54211">
    <property type="entry name" value="Ribosomal protein S5 domain 2-like"/>
    <property type="match status" value="1"/>
</dbReference>
<dbReference type="GO" id="GO:0003735">
    <property type="term" value="F:structural constituent of ribosome"/>
    <property type="evidence" value="ECO:0007669"/>
    <property type="project" value="InterPro"/>
</dbReference>
<accession>A6J5R9</accession>
<dbReference type="InterPro" id="IPR005324">
    <property type="entry name" value="Ribosomal_uS5_C"/>
</dbReference>
<dbReference type="GO" id="GO:0005840">
    <property type="term" value="C:ribosome"/>
    <property type="evidence" value="ECO:0007669"/>
    <property type="project" value="InterPro"/>
</dbReference>
<feature type="domain" description="Small ribosomal subunit protein uS5 C-terminal" evidence="1">
    <location>
        <begin position="22"/>
        <end position="54"/>
    </location>
</feature>
<dbReference type="InterPro" id="IPR020568">
    <property type="entry name" value="Ribosomal_Su5_D2-typ_SF"/>
</dbReference>
<gene>
    <name evidence="2" type="ORF">rCG_62786</name>
</gene>
<protein>
    <submittedName>
        <fullName evidence="2">RCG62786</fullName>
    </submittedName>
</protein>
<name>A6J5R9_RAT</name>
<organism evidence="2 3">
    <name type="scientific">Rattus norvegicus</name>
    <name type="common">Rat</name>
    <dbReference type="NCBI Taxonomy" id="10116"/>
    <lineage>
        <taxon>Eukaryota</taxon>
        <taxon>Metazoa</taxon>
        <taxon>Chordata</taxon>
        <taxon>Craniata</taxon>
        <taxon>Vertebrata</taxon>
        <taxon>Euteleostomi</taxon>
        <taxon>Mammalia</taxon>
        <taxon>Eutheria</taxon>
        <taxon>Euarchontoglires</taxon>
        <taxon>Glires</taxon>
        <taxon>Rodentia</taxon>
        <taxon>Myomorpha</taxon>
        <taxon>Muroidea</taxon>
        <taxon>Muridae</taxon>
        <taxon>Murinae</taxon>
        <taxon>Rattus</taxon>
    </lineage>
</organism>
<evidence type="ECO:0000313" key="3">
    <source>
        <dbReference type="Proteomes" id="UP000234681"/>
    </source>
</evidence>
<dbReference type="GO" id="GO:0006412">
    <property type="term" value="P:translation"/>
    <property type="evidence" value="ECO:0007669"/>
    <property type="project" value="InterPro"/>
</dbReference>
<dbReference type="AlphaFoldDB" id="A6J5R9"/>
<proteinExistence type="predicted"/>
<sequence length="69" mass="7702">MSLCSRSCCCWPVLMTATHSLARGCTDNLGNFAKATFDAISKTHSYSSPDLWKETVFTMSPYQEFTDPL</sequence>
<dbReference type="Pfam" id="PF03719">
    <property type="entry name" value="Ribosomal_S5_C"/>
    <property type="match status" value="1"/>
</dbReference>
<evidence type="ECO:0000313" key="2">
    <source>
        <dbReference type="EMBL" id="EDM00870.1"/>
    </source>
</evidence>
<evidence type="ECO:0000259" key="1">
    <source>
        <dbReference type="Pfam" id="PF03719"/>
    </source>
</evidence>
<dbReference type="InterPro" id="IPR014721">
    <property type="entry name" value="Ribsml_uS5_D2-typ_fold_subgr"/>
</dbReference>
<reference evidence="2 3" key="1">
    <citation type="submission" date="2005-09" db="EMBL/GenBank/DDBJ databases">
        <authorList>
            <person name="Mural R.J."/>
            <person name="Li P.W."/>
            <person name="Adams M.D."/>
            <person name="Amanatides P.G."/>
            <person name="Baden-Tillson H."/>
            <person name="Barnstead M."/>
            <person name="Chin S.H."/>
            <person name="Dew I."/>
            <person name="Evans C.A."/>
            <person name="Ferriera S."/>
            <person name="Flanigan M."/>
            <person name="Fosler C."/>
            <person name="Glodek A."/>
            <person name="Gu Z."/>
            <person name="Holt R.A."/>
            <person name="Jennings D."/>
            <person name="Kraft C.L."/>
            <person name="Lu F."/>
            <person name="Nguyen T."/>
            <person name="Nusskern D.R."/>
            <person name="Pfannkoch C.M."/>
            <person name="Sitter C."/>
            <person name="Sutton G.G."/>
            <person name="Venter J.C."/>
            <person name="Wang Z."/>
            <person name="Woodage T."/>
            <person name="Zheng X.H."/>
            <person name="Zhong F."/>
        </authorList>
    </citation>
    <scope>NUCLEOTIDE SEQUENCE [LARGE SCALE GENOMIC DNA]</scope>
    <source>
        <strain>BN</strain>
        <strain evidence="3">Sprague-Dawley</strain>
    </source>
</reference>